<organism evidence="1 2">
    <name type="scientific">Hypoxylon rubiginosum</name>
    <dbReference type="NCBI Taxonomy" id="110542"/>
    <lineage>
        <taxon>Eukaryota</taxon>
        <taxon>Fungi</taxon>
        <taxon>Dikarya</taxon>
        <taxon>Ascomycota</taxon>
        <taxon>Pezizomycotina</taxon>
        <taxon>Sordariomycetes</taxon>
        <taxon>Xylariomycetidae</taxon>
        <taxon>Xylariales</taxon>
        <taxon>Hypoxylaceae</taxon>
        <taxon>Hypoxylon</taxon>
    </lineage>
</organism>
<keyword evidence="2" id="KW-1185">Reference proteome</keyword>
<reference evidence="1 2" key="1">
    <citation type="journal article" date="2022" name="New Phytol.">
        <title>Ecological generalism drives hyperdiversity of secondary metabolite gene clusters in xylarialean endophytes.</title>
        <authorList>
            <person name="Franco M.E.E."/>
            <person name="Wisecaver J.H."/>
            <person name="Arnold A.E."/>
            <person name="Ju Y.M."/>
            <person name="Slot J.C."/>
            <person name="Ahrendt S."/>
            <person name="Moore L.P."/>
            <person name="Eastman K.E."/>
            <person name="Scott K."/>
            <person name="Konkel Z."/>
            <person name="Mondo S.J."/>
            <person name="Kuo A."/>
            <person name="Hayes R.D."/>
            <person name="Haridas S."/>
            <person name="Andreopoulos B."/>
            <person name="Riley R."/>
            <person name="LaButti K."/>
            <person name="Pangilinan J."/>
            <person name="Lipzen A."/>
            <person name="Amirebrahimi M."/>
            <person name="Yan J."/>
            <person name="Adam C."/>
            <person name="Keymanesh K."/>
            <person name="Ng V."/>
            <person name="Louie K."/>
            <person name="Northen T."/>
            <person name="Drula E."/>
            <person name="Henrissat B."/>
            <person name="Hsieh H.M."/>
            <person name="Youens-Clark K."/>
            <person name="Lutzoni F."/>
            <person name="Miadlikowska J."/>
            <person name="Eastwood D.C."/>
            <person name="Hamelin R.C."/>
            <person name="Grigoriev I.V."/>
            <person name="U'Ren J.M."/>
        </authorList>
    </citation>
    <scope>NUCLEOTIDE SEQUENCE [LARGE SCALE GENOMIC DNA]</scope>
    <source>
        <strain evidence="1 2">ER1909</strain>
    </source>
</reference>
<evidence type="ECO:0000313" key="2">
    <source>
        <dbReference type="Proteomes" id="UP001497680"/>
    </source>
</evidence>
<name>A0ACC0D5F1_9PEZI</name>
<sequence length="278" mass="29593">MVTVGVLALQGGFSEHLSSLRKAAAYISSRSPSIPNLDFIEVRTPEQLSRCDALVIPGGESTTLSLVAAQSGLLGPLREFVKITKKPTWGTCAGLIFLSEQASAAKKGGQELIGGLDVKVHRNHFGRQKESFVTDLDLPFLYQNADDARAAPFPAVFIRAPVVDHVLTTDIGSIDDKMESTAAEVAVPASGAQTENSKGKVEILATLPGRHASNKAAVAATVGADAETVSPKGAGDIVALRQGNVFGTSFHPELTDDIRIHVWWLEQIINPYPDDTQK</sequence>
<comment type="caution">
    <text evidence="1">The sequence shown here is derived from an EMBL/GenBank/DDBJ whole genome shotgun (WGS) entry which is preliminary data.</text>
</comment>
<proteinExistence type="predicted"/>
<evidence type="ECO:0000313" key="1">
    <source>
        <dbReference type="EMBL" id="KAI6087741.1"/>
    </source>
</evidence>
<dbReference type="EMBL" id="MU394306">
    <property type="protein sequence ID" value="KAI6087741.1"/>
    <property type="molecule type" value="Genomic_DNA"/>
</dbReference>
<protein>
    <submittedName>
        <fullName evidence="1">Pyridoxine synthesis protein PDX2</fullName>
    </submittedName>
</protein>
<accession>A0ACC0D5F1</accession>
<gene>
    <name evidence="1" type="ORF">F4821DRAFT_269351</name>
</gene>
<dbReference type="Proteomes" id="UP001497680">
    <property type="component" value="Unassembled WGS sequence"/>
</dbReference>